<dbReference type="InterPro" id="IPR042094">
    <property type="entry name" value="T2SS_GspF_sf"/>
</dbReference>
<name>A0A5C5VBE2_9BACT</name>
<dbReference type="Gene3D" id="1.20.81.30">
    <property type="entry name" value="Type II secretion system (T2SS), domain F"/>
    <property type="match status" value="2"/>
</dbReference>
<evidence type="ECO:0000256" key="1">
    <source>
        <dbReference type="ARBA" id="ARBA00002684"/>
    </source>
</evidence>
<evidence type="ECO:0000256" key="6">
    <source>
        <dbReference type="ARBA" id="ARBA00022519"/>
    </source>
</evidence>
<keyword evidence="4 11" id="KW-0813">Transport</keyword>
<protein>
    <recommendedName>
        <fullName evidence="10">General secretion pathway protein F</fullName>
    </recommendedName>
</protein>
<feature type="transmembrane region" description="Helical" evidence="12">
    <location>
        <begin position="165"/>
        <end position="188"/>
    </location>
</feature>
<dbReference type="GO" id="GO:0009306">
    <property type="term" value="P:protein secretion"/>
    <property type="evidence" value="ECO:0007669"/>
    <property type="project" value="InterPro"/>
</dbReference>
<dbReference type="PANTHER" id="PTHR30012:SF0">
    <property type="entry name" value="TYPE II SECRETION SYSTEM PROTEIN F-RELATED"/>
    <property type="match status" value="1"/>
</dbReference>
<feature type="domain" description="Type II secretion system protein GspF" evidence="13">
    <location>
        <begin position="270"/>
        <end position="392"/>
    </location>
</feature>
<evidence type="ECO:0000256" key="7">
    <source>
        <dbReference type="ARBA" id="ARBA00022692"/>
    </source>
</evidence>
<feature type="transmembrane region" description="Helical" evidence="12">
    <location>
        <begin position="373"/>
        <end position="394"/>
    </location>
</feature>
<keyword evidence="8 12" id="KW-1133">Transmembrane helix</keyword>
<evidence type="ECO:0000256" key="10">
    <source>
        <dbReference type="ARBA" id="ARBA00030750"/>
    </source>
</evidence>
<dbReference type="GO" id="GO:0005886">
    <property type="term" value="C:plasma membrane"/>
    <property type="evidence" value="ECO:0007669"/>
    <property type="project" value="UniProtKB-SubCell"/>
</dbReference>
<dbReference type="EMBL" id="SIHJ01000001">
    <property type="protein sequence ID" value="TWT35149.1"/>
    <property type="molecule type" value="Genomic_DNA"/>
</dbReference>
<dbReference type="InterPro" id="IPR003004">
    <property type="entry name" value="GspF/PilC"/>
</dbReference>
<keyword evidence="9 12" id="KW-0472">Membrane</keyword>
<evidence type="ECO:0000256" key="2">
    <source>
        <dbReference type="ARBA" id="ARBA00004429"/>
    </source>
</evidence>
<feature type="transmembrane region" description="Helical" evidence="12">
    <location>
        <begin position="208"/>
        <end position="236"/>
    </location>
</feature>
<accession>A0A5C5VBE2</accession>
<keyword evidence="5" id="KW-1003">Cell membrane</keyword>
<dbReference type="FunFam" id="1.20.81.30:FF:000001">
    <property type="entry name" value="Type II secretion system protein F"/>
    <property type="match status" value="1"/>
</dbReference>
<dbReference type="AlphaFoldDB" id="A0A5C5VBE2"/>
<evidence type="ECO:0000256" key="5">
    <source>
        <dbReference type="ARBA" id="ARBA00022475"/>
    </source>
</evidence>
<evidence type="ECO:0000256" key="11">
    <source>
        <dbReference type="RuleBase" id="RU003923"/>
    </source>
</evidence>
<evidence type="ECO:0000256" key="12">
    <source>
        <dbReference type="SAM" id="Phobius"/>
    </source>
</evidence>
<dbReference type="Proteomes" id="UP000316714">
    <property type="component" value="Unassembled WGS sequence"/>
</dbReference>
<keyword evidence="15" id="KW-1185">Reference proteome</keyword>
<dbReference type="OrthoDB" id="9805682at2"/>
<keyword evidence="7 11" id="KW-0812">Transmembrane</keyword>
<comment type="subcellular location">
    <subcellularLocation>
        <location evidence="2">Cell inner membrane</location>
        <topology evidence="2">Multi-pass membrane protein</topology>
    </subcellularLocation>
    <subcellularLocation>
        <location evidence="11">Cell membrane</location>
        <topology evidence="11">Multi-pass membrane protein</topology>
    </subcellularLocation>
</comment>
<evidence type="ECO:0000256" key="3">
    <source>
        <dbReference type="ARBA" id="ARBA00005745"/>
    </source>
</evidence>
<dbReference type="Pfam" id="PF00482">
    <property type="entry name" value="T2SSF"/>
    <property type="match status" value="2"/>
</dbReference>
<dbReference type="RefSeq" id="WP_146561099.1">
    <property type="nucleotide sequence ID" value="NZ_SIHJ01000001.1"/>
</dbReference>
<evidence type="ECO:0000313" key="14">
    <source>
        <dbReference type="EMBL" id="TWT35149.1"/>
    </source>
</evidence>
<dbReference type="PANTHER" id="PTHR30012">
    <property type="entry name" value="GENERAL SECRETION PATHWAY PROTEIN"/>
    <property type="match status" value="1"/>
</dbReference>
<evidence type="ECO:0000256" key="9">
    <source>
        <dbReference type="ARBA" id="ARBA00023136"/>
    </source>
</evidence>
<gene>
    <name evidence="14" type="primary">epsF_1</name>
    <name evidence="14" type="ORF">KOR34_00360</name>
</gene>
<evidence type="ECO:0000256" key="4">
    <source>
        <dbReference type="ARBA" id="ARBA00022448"/>
    </source>
</evidence>
<evidence type="ECO:0000259" key="13">
    <source>
        <dbReference type="Pfam" id="PF00482"/>
    </source>
</evidence>
<proteinExistence type="inferred from homology"/>
<organism evidence="14 15">
    <name type="scientific">Posidoniimonas corsicana</name>
    <dbReference type="NCBI Taxonomy" id="1938618"/>
    <lineage>
        <taxon>Bacteria</taxon>
        <taxon>Pseudomonadati</taxon>
        <taxon>Planctomycetota</taxon>
        <taxon>Planctomycetia</taxon>
        <taxon>Pirellulales</taxon>
        <taxon>Lacipirellulaceae</taxon>
        <taxon>Posidoniimonas</taxon>
    </lineage>
</organism>
<dbReference type="PROSITE" id="PS00874">
    <property type="entry name" value="T2SP_F"/>
    <property type="match status" value="1"/>
</dbReference>
<evidence type="ECO:0000313" key="15">
    <source>
        <dbReference type="Proteomes" id="UP000316714"/>
    </source>
</evidence>
<comment type="function">
    <text evidence="1">Component of the type II secretion system inner membrane complex required for the energy-dependent secretion of extracellular factors such as proteases and toxins from the periplasm.</text>
</comment>
<sequence length="400" mass="42983">MPDFAYTARDLTGALIEGTMSAGSEREAVANLSSKELFPLTVKATSKQAAGEHIKVKSKFVTPFYSQLASLLRSGVPLLRSLQVIGDQASNPQFKQVINDITDRVEDGATLAEAMARHPRAFPELATSIVRAGGEGGFLEDALDRVAVFTDQQAELRSKVVGAMAYPIILAVVGTLVVNGLIIFVVPSVQGLFDRLKEKNQLPAITEWLLWISGLMTSYWGLLVLAALVAGGVALARWSATPNGRAMLDRWRIKLPMAGSIYLSLAVARFCRVLGTLLKGGVPIVRSLDIAADSTGNVVLSEVVRDAADNITSGEALAEPLAASGHFPRDVCEMIAVAEQSNNLEVVLEQISDSLEKSTWRRIELFVKLLEPLLLLVMAAVVLVVVIALLLPIIKMSTSV</sequence>
<keyword evidence="6" id="KW-0997">Cell inner membrane</keyword>
<comment type="caution">
    <text evidence="14">The sequence shown here is derived from an EMBL/GenBank/DDBJ whole genome shotgun (WGS) entry which is preliminary data.</text>
</comment>
<reference evidence="14 15" key="1">
    <citation type="submission" date="2019-02" db="EMBL/GenBank/DDBJ databases">
        <title>Deep-cultivation of Planctomycetes and their phenomic and genomic characterization uncovers novel biology.</title>
        <authorList>
            <person name="Wiegand S."/>
            <person name="Jogler M."/>
            <person name="Boedeker C."/>
            <person name="Pinto D."/>
            <person name="Vollmers J."/>
            <person name="Rivas-Marin E."/>
            <person name="Kohn T."/>
            <person name="Peeters S.H."/>
            <person name="Heuer A."/>
            <person name="Rast P."/>
            <person name="Oberbeckmann S."/>
            <person name="Bunk B."/>
            <person name="Jeske O."/>
            <person name="Meyerdierks A."/>
            <person name="Storesund J.E."/>
            <person name="Kallscheuer N."/>
            <person name="Luecker S."/>
            <person name="Lage O.M."/>
            <person name="Pohl T."/>
            <person name="Merkel B.J."/>
            <person name="Hornburger P."/>
            <person name="Mueller R.-W."/>
            <person name="Bruemmer F."/>
            <person name="Labrenz M."/>
            <person name="Spormann A.M."/>
            <person name="Op Den Camp H."/>
            <person name="Overmann J."/>
            <person name="Amann R."/>
            <person name="Jetten M.S.M."/>
            <person name="Mascher T."/>
            <person name="Medema M.H."/>
            <person name="Devos D.P."/>
            <person name="Kaster A.-K."/>
            <person name="Ovreas L."/>
            <person name="Rohde M."/>
            <person name="Galperin M.Y."/>
            <person name="Jogler C."/>
        </authorList>
    </citation>
    <scope>NUCLEOTIDE SEQUENCE [LARGE SCALE GENOMIC DNA]</scope>
    <source>
        <strain evidence="14 15">KOR34</strain>
    </source>
</reference>
<dbReference type="InterPro" id="IPR018076">
    <property type="entry name" value="T2SS_GspF_dom"/>
</dbReference>
<dbReference type="InterPro" id="IPR001992">
    <property type="entry name" value="T2SS_GspF/T4SS_PilC_CS"/>
</dbReference>
<feature type="domain" description="Type II secretion system protein GspF" evidence="13">
    <location>
        <begin position="64"/>
        <end position="187"/>
    </location>
</feature>
<comment type="similarity">
    <text evidence="3 11">Belongs to the GSP F family.</text>
</comment>
<evidence type="ECO:0000256" key="8">
    <source>
        <dbReference type="ARBA" id="ARBA00022989"/>
    </source>
</evidence>